<comment type="similarity">
    <text evidence="1">Belongs to the AHA1 family.</text>
</comment>
<evidence type="ECO:0000313" key="3">
    <source>
        <dbReference type="EMBL" id="OXM62493.1"/>
    </source>
</evidence>
<dbReference type="Gene3D" id="3.30.530.20">
    <property type="match status" value="1"/>
</dbReference>
<dbReference type="CDD" id="cd08891">
    <property type="entry name" value="SRPBCC_CalC"/>
    <property type="match status" value="1"/>
</dbReference>
<keyword evidence="4" id="KW-1185">Reference proteome</keyword>
<dbReference type="InterPro" id="IPR013538">
    <property type="entry name" value="ASHA1/2-like_C"/>
</dbReference>
<dbReference type="RefSeq" id="WP_093951813.1">
    <property type="nucleotide sequence ID" value="NZ_NMUL01000040.1"/>
</dbReference>
<sequence>MSTLEPIRRSITVACTREHAFKTYTEAFDSWWPRQHHIGQGDLAEAVLEPKPGGRWYERTVDGAECDWGEVLVWEPPARVVLSWRIDGDWKIDADPAHASEIEVRFIEEGPRSTRVEVEHRDFERHGETGAKVREGVSGEGGHGTLLKLFAEKAAA</sequence>
<dbReference type="Pfam" id="PF08327">
    <property type="entry name" value="AHSA1"/>
    <property type="match status" value="1"/>
</dbReference>
<comment type="caution">
    <text evidence="3">The sequence shown here is derived from an EMBL/GenBank/DDBJ whole genome shotgun (WGS) entry which is preliminary data.</text>
</comment>
<dbReference type="InterPro" id="IPR023393">
    <property type="entry name" value="START-like_dom_sf"/>
</dbReference>
<protein>
    <submittedName>
        <fullName evidence="3">ATPase</fullName>
    </submittedName>
</protein>
<dbReference type="EMBL" id="NMUL01000040">
    <property type="protein sequence ID" value="OXM62493.1"/>
    <property type="molecule type" value="Genomic_DNA"/>
</dbReference>
<organism evidence="3 4">
    <name type="scientific">Amycolatopsis vastitatis</name>
    <dbReference type="NCBI Taxonomy" id="1905142"/>
    <lineage>
        <taxon>Bacteria</taxon>
        <taxon>Bacillati</taxon>
        <taxon>Actinomycetota</taxon>
        <taxon>Actinomycetes</taxon>
        <taxon>Pseudonocardiales</taxon>
        <taxon>Pseudonocardiaceae</taxon>
        <taxon>Amycolatopsis</taxon>
    </lineage>
</organism>
<evidence type="ECO:0000256" key="1">
    <source>
        <dbReference type="ARBA" id="ARBA00006817"/>
    </source>
</evidence>
<accession>A0A229SUN4</accession>
<proteinExistence type="inferred from homology"/>
<feature type="domain" description="Activator of Hsp90 ATPase homologue 1/2-like C-terminal" evidence="2">
    <location>
        <begin position="15"/>
        <end position="136"/>
    </location>
</feature>
<dbReference type="SUPFAM" id="SSF55961">
    <property type="entry name" value="Bet v1-like"/>
    <property type="match status" value="1"/>
</dbReference>
<reference evidence="4" key="1">
    <citation type="submission" date="2017-07" db="EMBL/GenBank/DDBJ databases">
        <title>Comparative genome mining reveals phylogenetic distribution patterns of secondary metabolites in Amycolatopsis.</title>
        <authorList>
            <person name="Adamek M."/>
            <person name="Alanjary M."/>
            <person name="Sales-Ortells H."/>
            <person name="Goodfellow M."/>
            <person name="Bull A.T."/>
            <person name="Kalinowski J."/>
            <person name="Ziemert N."/>
        </authorList>
    </citation>
    <scope>NUCLEOTIDE SEQUENCE [LARGE SCALE GENOMIC DNA]</scope>
    <source>
        <strain evidence="4">H5</strain>
    </source>
</reference>
<gene>
    <name evidence="3" type="ORF">CF165_34750</name>
</gene>
<dbReference type="OrthoDB" id="268331at2"/>
<evidence type="ECO:0000313" key="4">
    <source>
        <dbReference type="Proteomes" id="UP000215199"/>
    </source>
</evidence>
<evidence type="ECO:0000259" key="2">
    <source>
        <dbReference type="Pfam" id="PF08327"/>
    </source>
</evidence>
<dbReference type="Proteomes" id="UP000215199">
    <property type="component" value="Unassembled WGS sequence"/>
</dbReference>
<dbReference type="AlphaFoldDB" id="A0A229SUN4"/>
<name>A0A229SUN4_9PSEU</name>